<evidence type="ECO:0000259" key="4">
    <source>
        <dbReference type="PROSITE" id="PS50105"/>
    </source>
</evidence>
<feature type="compositionally biased region" description="Polar residues" evidence="2">
    <location>
        <begin position="779"/>
        <end position="799"/>
    </location>
</feature>
<reference evidence="6" key="1">
    <citation type="submission" date="2021-02" db="EMBL/GenBank/DDBJ databases">
        <authorList>
            <person name="Nowell W R."/>
        </authorList>
    </citation>
    <scope>NUCLEOTIDE SEQUENCE</scope>
    <source>
        <strain evidence="6">Ploen Becks lab</strain>
    </source>
</reference>
<dbReference type="AlphaFoldDB" id="A0A813TC09"/>
<dbReference type="PROSITE" id="PS50105">
    <property type="entry name" value="SAM_DOMAIN"/>
    <property type="match status" value="1"/>
</dbReference>
<keyword evidence="7" id="KW-1185">Reference proteome</keyword>
<proteinExistence type="inferred from homology"/>
<dbReference type="Proteomes" id="UP000663879">
    <property type="component" value="Unassembled WGS sequence"/>
</dbReference>
<accession>A0A813TC09</accession>
<dbReference type="PANTHER" id="PTHR12844">
    <property type="entry name" value="CONNECTOR ENCHANCER OF KINASE SUPPRESSOR OF RAS"/>
    <property type="match status" value="1"/>
</dbReference>
<feature type="region of interest" description="Disordered" evidence="2">
    <location>
        <begin position="331"/>
        <end position="354"/>
    </location>
</feature>
<dbReference type="OrthoDB" id="74412at2759"/>
<dbReference type="PANTHER" id="PTHR12844:SF42">
    <property type="entry name" value="CONNECTOR ENHANCER OF KSR PROTEIN CNK"/>
    <property type="match status" value="1"/>
</dbReference>
<dbReference type="InterPro" id="IPR036034">
    <property type="entry name" value="PDZ_sf"/>
</dbReference>
<dbReference type="CDD" id="cd00821">
    <property type="entry name" value="PH"/>
    <property type="match status" value="1"/>
</dbReference>
<evidence type="ECO:0000259" key="3">
    <source>
        <dbReference type="PROSITE" id="PS50003"/>
    </source>
</evidence>
<feature type="region of interest" description="Disordered" evidence="2">
    <location>
        <begin position="375"/>
        <end position="442"/>
    </location>
</feature>
<dbReference type="Pfam" id="PF00169">
    <property type="entry name" value="PH"/>
    <property type="match status" value="1"/>
</dbReference>
<feature type="compositionally biased region" description="Polar residues" evidence="2">
    <location>
        <begin position="391"/>
        <end position="411"/>
    </location>
</feature>
<organism evidence="6 7">
    <name type="scientific">Brachionus calyciflorus</name>
    <dbReference type="NCBI Taxonomy" id="104777"/>
    <lineage>
        <taxon>Eukaryota</taxon>
        <taxon>Metazoa</taxon>
        <taxon>Spiralia</taxon>
        <taxon>Gnathifera</taxon>
        <taxon>Rotifera</taxon>
        <taxon>Eurotatoria</taxon>
        <taxon>Monogononta</taxon>
        <taxon>Pseudotrocha</taxon>
        <taxon>Ploima</taxon>
        <taxon>Brachionidae</taxon>
        <taxon>Brachionus</taxon>
    </lineage>
</organism>
<feature type="compositionally biased region" description="Low complexity" evidence="2">
    <location>
        <begin position="1079"/>
        <end position="1107"/>
    </location>
</feature>
<dbReference type="PROSITE" id="PS50003">
    <property type="entry name" value="PH_DOMAIN"/>
    <property type="match status" value="1"/>
</dbReference>
<dbReference type="SUPFAM" id="SSF50729">
    <property type="entry name" value="PH domain-like"/>
    <property type="match status" value="1"/>
</dbReference>
<feature type="domain" description="PDZ" evidence="5">
    <location>
        <begin position="229"/>
        <end position="314"/>
    </location>
</feature>
<dbReference type="InterPro" id="IPR017874">
    <property type="entry name" value="CRIC_domain"/>
</dbReference>
<feature type="region of interest" description="Disordered" evidence="2">
    <location>
        <begin position="779"/>
        <end position="802"/>
    </location>
</feature>
<comment type="similarity">
    <text evidence="1">Belongs to the CNKSR family.</text>
</comment>
<feature type="region of interest" description="Disordered" evidence="2">
    <location>
        <begin position="1066"/>
        <end position="1107"/>
    </location>
</feature>
<dbReference type="Gene3D" id="1.10.150.50">
    <property type="entry name" value="Transcription Factor, Ets-1"/>
    <property type="match status" value="1"/>
</dbReference>
<dbReference type="SMART" id="SM00454">
    <property type="entry name" value="SAM"/>
    <property type="match status" value="1"/>
</dbReference>
<protein>
    <submittedName>
        <fullName evidence="6">Uncharacterized protein</fullName>
    </submittedName>
</protein>
<name>A0A813TC09_9BILA</name>
<dbReference type="InterPro" id="IPR011993">
    <property type="entry name" value="PH-like_dom_sf"/>
</dbReference>
<dbReference type="PROSITE" id="PS50106">
    <property type="entry name" value="PDZ"/>
    <property type="match status" value="1"/>
</dbReference>
<dbReference type="Gene3D" id="2.30.42.10">
    <property type="match status" value="1"/>
</dbReference>
<dbReference type="InterPro" id="IPR013761">
    <property type="entry name" value="SAM/pointed_sf"/>
</dbReference>
<feature type="compositionally biased region" description="Acidic residues" evidence="2">
    <location>
        <begin position="375"/>
        <end position="389"/>
    </location>
</feature>
<dbReference type="InterPro" id="IPR001478">
    <property type="entry name" value="PDZ"/>
</dbReference>
<dbReference type="Gene3D" id="2.30.29.30">
    <property type="entry name" value="Pleckstrin-homology domain (PH domain)/Phosphotyrosine-binding domain (PTB)"/>
    <property type="match status" value="1"/>
</dbReference>
<dbReference type="Pfam" id="PF10534">
    <property type="entry name" value="CRIC_ras_sig"/>
    <property type="match status" value="1"/>
</dbReference>
<feature type="region of interest" description="Disordered" evidence="2">
    <location>
        <begin position="930"/>
        <end position="964"/>
    </location>
</feature>
<dbReference type="InterPro" id="IPR001660">
    <property type="entry name" value="SAM"/>
</dbReference>
<dbReference type="EMBL" id="CAJNOC010000838">
    <property type="protein sequence ID" value="CAF0808641.1"/>
    <property type="molecule type" value="Genomic_DNA"/>
</dbReference>
<feature type="domain" description="SAM" evidence="4">
    <location>
        <begin position="17"/>
        <end position="82"/>
    </location>
</feature>
<feature type="compositionally biased region" description="Polar residues" evidence="2">
    <location>
        <begin position="1067"/>
        <end position="1078"/>
    </location>
</feature>
<dbReference type="InterPro" id="IPR051566">
    <property type="entry name" value="CNKSR"/>
</dbReference>
<feature type="domain" description="PH" evidence="3">
    <location>
        <begin position="580"/>
        <end position="689"/>
    </location>
</feature>
<evidence type="ECO:0000256" key="2">
    <source>
        <dbReference type="SAM" id="MobiDB-lite"/>
    </source>
</evidence>
<dbReference type="SUPFAM" id="SSF47769">
    <property type="entry name" value="SAM/Pointed domain"/>
    <property type="match status" value="1"/>
</dbReference>
<evidence type="ECO:0000313" key="6">
    <source>
        <dbReference type="EMBL" id="CAF0808641.1"/>
    </source>
</evidence>
<gene>
    <name evidence="6" type="ORF">OXX778_LOCUS6855</name>
</gene>
<evidence type="ECO:0000313" key="7">
    <source>
        <dbReference type="Proteomes" id="UP000663879"/>
    </source>
</evidence>
<feature type="compositionally biased region" description="Low complexity" evidence="2">
    <location>
        <begin position="930"/>
        <end position="952"/>
    </location>
</feature>
<sequence length="1107" mass="125961">MSHHKHLFQKYLNFQNWSVDQVAEWLKGIRGIDDLSIANFRLKQINGKKLTLIDLYDLNQLLSSNLSNKILVYKSIQNLIQLKHDIQNDTLQSIMFKLANKCRTILNYLDKIQQYSPSECDAAQKLNSDLVKQTSLLATTYRKLITWLVRLPFTKMKRFESFRDDINIRMKNFLKIVRKKLNEKQYDDLKQIVNDLMSNLNSMLDYFELNCEKENGKVSVAFNYTYLEKVQLRKKFPTQELGLSLISLVDGVYTISEITRESAADECAKLNVEEDIIAINNQIVVGWDALYLNQILNEIFDANSSVILLLRKMPKDHLISIKQQHHNHKNKFFLPNENGAGGRKNSTNQQSIKHHRKLSFSDFFLADEFIDMSSDEESSEEDEDKEDIDFNNNKTQSITDNLNELSNSMNDTKSESIYEKRSKKGLQKYTNQKPSKLGYKSKANRLIKSMQNLLLYDRSRSNSTDSLSNIDTTTSKDRKKLKNNLILNDSNSESSSKLDMSTISNGKSDQIKSFFQMNKKWDLGSSSTLGKKTHSSIETDTPDTPNLINIKRLEDSYQSENSKVSSKPPLNKRVYKISLKPIMQGWLYIKKQSNNPSGSNSNLTKINSNYKWKHYWCVFVKDYITFYKYQDDKTPKDYLLLKDFTLSKSEKRKNGFLLYDNKKQIEHEFYAETTELFKDWYQYLSDFKVKSNDALSLSQSSISLGSSFEMSNLDSLSQQSSTSLSRKNNLNLNLDPIQDASAIDDLSGSLNSLQISPPAVHQKIEHSPTLTLNQSAFNLSSRESSPGYSNKNSRDSSPGLQYPYMQEVDNAFTTTSESDVETKQLPEFIKSNFKKYNTQRSCPVNSSISAIASAGLINKTNSPSPSSANSNVTHFDYEEKRQSPDSEQSHSRANSLPGSLQFCVGSLMDSTSSAPIQTGNLNQILNKNLSCLSSSPKSPGSNSSQPNSPSLPGRKSTLTPTETQEITQAPKLFFYVKNKYPTPNYEPTKNIPQQSTRKISFQLGANGITLSQPSQQQQFLITSMSKPPQNVSARKPTQMNPIIQQQQQSPSNQNNSVMYRTEITILPSGNSNKQPSQLQSYQTKTTSNSSNTSSPQNNNNNNKIIRF</sequence>
<evidence type="ECO:0000259" key="5">
    <source>
        <dbReference type="PROSITE" id="PS50106"/>
    </source>
</evidence>
<dbReference type="SMART" id="SM00233">
    <property type="entry name" value="PH"/>
    <property type="match status" value="1"/>
</dbReference>
<dbReference type="SUPFAM" id="SSF50156">
    <property type="entry name" value="PDZ domain-like"/>
    <property type="match status" value="1"/>
</dbReference>
<evidence type="ECO:0000256" key="1">
    <source>
        <dbReference type="ARBA" id="ARBA00009498"/>
    </source>
</evidence>
<dbReference type="InterPro" id="IPR001849">
    <property type="entry name" value="PH_domain"/>
</dbReference>
<comment type="caution">
    <text evidence="6">The sequence shown here is derived from an EMBL/GenBank/DDBJ whole genome shotgun (WGS) entry which is preliminary data.</text>
</comment>